<dbReference type="AlphaFoldDB" id="A0A0G4GW26"/>
<protein>
    <submittedName>
        <fullName evidence="2">Uncharacterized protein</fullName>
    </submittedName>
</protein>
<accession>A0A0G4GW26</accession>
<organism evidence="2">
    <name type="scientific">Chromera velia CCMP2878</name>
    <dbReference type="NCBI Taxonomy" id="1169474"/>
    <lineage>
        <taxon>Eukaryota</taxon>
        <taxon>Sar</taxon>
        <taxon>Alveolata</taxon>
        <taxon>Colpodellida</taxon>
        <taxon>Chromeraceae</taxon>
        <taxon>Chromera</taxon>
    </lineage>
</organism>
<sequence length="246" mass="26756">MRGPILSGRHAVSEDKDIRVIAGAQELLRIGDVWTKKARRRTKKTREWRRIQTRYSPSRSHAGRTATTKIRKAGAEESEVFRGVLPPGAFGGGTGTGGPSPMGAAPNGTGSRTPPSVGMHVRASLVVRTGSFGPQKVLKLNKGTYRGHTWMGKPLGPGSLYYPSSVVFLGEFESSGRLLGVYTYPNGHILRGSFRPWTNTLEVTQQTMVYQNGTLYRGTIIGGEISGKGTARYSDGSIYKGRFRKV</sequence>
<dbReference type="SUPFAM" id="SSF82185">
    <property type="entry name" value="Histone H3 K4-specific methyltransferase SET7/9 N-terminal domain"/>
    <property type="match status" value="1"/>
</dbReference>
<evidence type="ECO:0000313" key="2">
    <source>
        <dbReference type="EMBL" id="CEM35167.1"/>
    </source>
</evidence>
<feature type="compositionally biased region" description="Gly residues" evidence="1">
    <location>
        <begin position="89"/>
        <end position="100"/>
    </location>
</feature>
<proteinExistence type="predicted"/>
<name>A0A0G4GW26_9ALVE</name>
<dbReference type="EMBL" id="CDMZ01001613">
    <property type="protein sequence ID" value="CEM35167.1"/>
    <property type="molecule type" value="Genomic_DNA"/>
</dbReference>
<evidence type="ECO:0000256" key="1">
    <source>
        <dbReference type="SAM" id="MobiDB-lite"/>
    </source>
</evidence>
<reference evidence="2" key="1">
    <citation type="submission" date="2014-11" db="EMBL/GenBank/DDBJ databases">
        <authorList>
            <person name="Otto D Thomas"/>
            <person name="Naeem Raeece"/>
        </authorList>
    </citation>
    <scope>NUCLEOTIDE SEQUENCE</scope>
</reference>
<dbReference type="VEuPathDB" id="CryptoDB:Cvel_5302"/>
<gene>
    <name evidence="2" type="ORF">Cvel_5302</name>
</gene>
<dbReference type="Gene3D" id="2.20.110.10">
    <property type="entry name" value="Histone H3 K4-specific methyltransferase SET7/9 N-terminal domain"/>
    <property type="match status" value="1"/>
</dbReference>
<feature type="region of interest" description="Disordered" evidence="1">
    <location>
        <begin position="55"/>
        <end position="115"/>
    </location>
</feature>